<proteinExistence type="predicted"/>
<organism evidence="2 3">
    <name type="scientific">Bailinhaonella thermotolerans</name>
    <dbReference type="NCBI Taxonomy" id="1070861"/>
    <lineage>
        <taxon>Bacteria</taxon>
        <taxon>Bacillati</taxon>
        <taxon>Actinomycetota</taxon>
        <taxon>Actinomycetes</taxon>
        <taxon>Streptosporangiales</taxon>
        <taxon>Streptosporangiaceae</taxon>
        <taxon>Bailinhaonella</taxon>
    </lineage>
</organism>
<dbReference type="Pfam" id="PF00300">
    <property type="entry name" value="His_Phos_1"/>
    <property type="match status" value="1"/>
</dbReference>
<dbReference type="Proteomes" id="UP000265768">
    <property type="component" value="Unassembled WGS sequence"/>
</dbReference>
<keyword evidence="3" id="KW-1185">Reference proteome</keyword>
<evidence type="ECO:0000313" key="3">
    <source>
        <dbReference type="Proteomes" id="UP000265768"/>
    </source>
</evidence>
<dbReference type="OrthoDB" id="9810154at2"/>
<name>A0A3A3ZYH0_9ACTN</name>
<feature type="compositionally biased region" description="Basic and acidic residues" evidence="1">
    <location>
        <begin position="22"/>
        <end position="41"/>
    </location>
</feature>
<sequence>MGARTLVVLRHAQAADPPGTPDAERPLTGRGERDARDAGAALRGEKVVPDLVLCSPALRTRQTTALVLDGLGESPPVAYERALWDNDAEGVLDLLRLTGEETGTLLVVGHNPSMHQIVLDLTGGRETYDGFPPGAFAVIDVASGWESLAEGSLRVLRRP</sequence>
<dbReference type="Gene3D" id="3.40.50.1240">
    <property type="entry name" value="Phosphoglycerate mutase-like"/>
    <property type="match status" value="1"/>
</dbReference>
<feature type="region of interest" description="Disordered" evidence="1">
    <location>
        <begin position="13"/>
        <end position="41"/>
    </location>
</feature>
<dbReference type="EMBL" id="QZEY01000031">
    <property type="protein sequence ID" value="RJL20395.1"/>
    <property type="molecule type" value="Genomic_DNA"/>
</dbReference>
<dbReference type="SUPFAM" id="SSF53254">
    <property type="entry name" value="Phosphoglycerate mutase-like"/>
    <property type="match status" value="1"/>
</dbReference>
<dbReference type="RefSeq" id="WP_119931779.1">
    <property type="nucleotide sequence ID" value="NZ_QZEY01000031.1"/>
</dbReference>
<accession>A0A3A3ZYH0</accession>
<dbReference type="PANTHER" id="PTHR47623:SF1">
    <property type="entry name" value="OS09G0287300 PROTEIN"/>
    <property type="match status" value="1"/>
</dbReference>
<dbReference type="InterPro" id="IPR013078">
    <property type="entry name" value="His_Pase_superF_clade-1"/>
</dbReference>
<protein>
    <submittedName>
        <fullName evidence="2">Histidine phosphatase family protein</fullName>
    </submittedName>
</protein>
<gene>
    <name evidence="2" type="ORF">D5H75_39595</name>
</gene>
<dbReference type="InterPro" id="IPR029033">
    <property type="entry name" value="His_PPase_superfam"/>
</dbReference>
<dbReference type="PANTHER" id="PTHR47623">
    <property type="entry name" value="OS09G0287300 PROTEIN"/>
    <property type="match status" value="1"/>
</dbReference>
<comment type="caution">
    <text evidence="2">The sequence shown here is derived from an EMBL/GenBank/DDBJ whole genome shotgun (WGS) entry which is preliminary data.</text>
</comment>
<evidence type="ECO:0000256" key="1">
    <source>
        <dbReference type="SAM" id="MobiDB-lite"/>
    </source>
</evidence>
<dbReference type="CDD" id="cd07067">
    <property type="entry name" value="HP_PGM_like"/>
    <property type="match status" value="1"/>
</dbReference>
<evidence type="ECO:0000313" key="2">
    <source>
        <dbReference type="EMBL" id="RJL20395.1"/>
    </source>
</evidence>
<dbReference type="SMART" id="SM00855">
    <property type="entry name" value="PGAM"/>
    <property type="match status" value="1"/>
</dbReference>
<dbReference type="AlphaFoldDB" id="A0A3A3ZYH0"/>
<reference evidence="2 3" key="1">
    <citation type="submission" date="2018-09" db="EMBL/GenBank/DDBJ databases">
        <title>YIM 75507 draft genome.</title>
        <authorList>
            <person name="Tang S."/>
            <person name="Feng Y."/>
        </authorList>
    </citation>
    <scope>NUCLEOTIDE SEQUENCE [LARGE SCALE GENOMIC DNA]</scope>
    <source>
        <strain evidence="2 3">YIM 75507</strain>
    </source>
</reference>